<feature type="region of interest" description="Disordered" evidence="1">
    <location>
        <begin position="1"/>
        <end position="135"/>
    </location>
</feature>
<feature type="compositionally biased region" description="Basic and acidic residues" evidence="1">
    <location>
        <begin position="110"/>
        <end position="120"/>
    </location>
</feature>
<feature type="compositionally biased region" description="Polar residues" evidence="1">
    <location>
        <begin position="83"/>
        <end position="107"/>
    </location>
</feature>
<evidence type="ECO:0000256" key="1">
    <source>
        <dbReference type="SAM" id="MobiDB-lite"/>
    </source>
</evidence>
<gene>
    <name evidence="2" type="ORF">F511_43861</name>
</gene>
<name>A0A2Z7DDC1_9LAMI</name>
<feature type="compositionally biased region" description="Basic and acidic residues" evidence="1">
    <location>
        <begin position="28"/>
        <end position="37"/>
    </location>
</feature>
<dbReference type="EMBL" id="KQ988790">
    <property type="protein sequence ID" value="KZV55336.1"/>
    <property type="molecule type" value="Genomic_DNA"/>
</dbReference>
<accession>A0A2Z7DDC1</accession>
<protein>
    <submittedName>
        <fullName evidence="2">Uncharacterized protein</fullName>
    </submittedName>
</protein>
<feature type="compositionally biased region" description="Low complexity" evidence="1">
    <location>
        <begin position="45"/>
        <end position="59"/>
    </location>
</feature>
<dbReference type="Proteomes" id="UP000250235">
    <property type="component" value="Unassembled WGS sequence"/>
</dbReference>
<feature type="compositionally biased region" description="Basic and acidic residues" evidence="1">
    <location>
        <begin position="65"/>
        <end position="81"/>
    </location>
</feature>
<keyword evidence="3" id="KW-1185">Reference proteome</keyword>
<organism evidence="2 3">
    <name type="scientific">Dorcoceras hygrometricum</name>
    <dbReference type="NCBI Taxonomy" id="472368"/>
    <lineage>
        <taxon>Eukaryota</taxon>
        <taxon>Viridiplantae</taxon>
        <taxon>Streptophyta</taxon>
        <taxon>Embryophyta</taxon>
        <taxon>Tracheophyta</taxon>
        <taxon>Spermatophyta</taxon>
        <taxon>Magnoliopsida</taxon>
        <taxon>eudicotyledons</taxon>
        <taxon>Gunneridae</taxon>
        <taxon>Pentapetalae</taxon>
        <taxon>asterids</taxon>
        <taxon>lamiids</taxon>
        <taxon>Lamiales</taxon>
        <taxon>Gesneriaceae</taxon>
        <taxon>Didymocarpoideae</taxon>
        <taxon>Trichosporeae</taxon>
        <taxon>Loxocarpinae</taxon>
        <taxon>Dorcoceras</taxon>
    </lineage>
</organism>
<reference evidence="2 3" key="1">
    <citation type="journal article" date="2015" name="Proc. Natl. Acad. Sci. U.S.A.">
        <title>The resurrection genome of Boea hygrometrica: A blueprint for survival of dehydration.</title>
        <authorList>
            <person name="Xiao L."/>
            <person name="Yang G."/>
            <person name="Zhang L."/>
            <person name="Yang X."/>
            <person name="Zhao S."/>
            <person name="Ji Z."/>
            <person name="Zhou Q."/>
            <person name="Hu M."/>
            <person name="Wang Y."/>
            <person name="Chen M."/>
            <person name="Xu Y."/>
            <person name="Jin H."/>
            <person name="Xiao X."/>
            <person name="Hu G."/>
            <person name="Bao F."/>
            <person name="Hu Y."/>
            <person name="Wan P."/>
            <person name="Li L."/>
            <person name="Deng X."/>
            <person name="Kuang T."/>
            <person name="Xiang C."/>
            <person name="Zhu J.K."/>
            <person name="Oliver M.J."/>
            <person name="He Y."/>
        </authorList>
    </citation>
    <scope>NUCLEOTIDE SEQUENCE [LARGE SCALE GENOMIC DNA]</scope>
    <source>
        <strain evidence="3">cv. XS01</strain>
    </source>
</reference>
<evidence type="ECO:0000313" key="3">
    <source>
        <dbReference type="Proteomes" id="UP000250235"/>
    </source>
</evidence>
<evidence type="ECO:0000313" key="2">
    <source>
        <dbReference type="EMBL" id="KZV55336.1"/>
    </source>
</evidence>
<proteinExistence type="predicted"/>
<feature type="compositionally biased region" description="Polar residues" evidence="1">
    <location>
        <begin position="10"/>
        <end position="19"/>
    </location>
</feature>
<sequence length="135" mass="14867">MSKAHKGFPTGTSSTQSAPPYTLAIEFSTRDEQEQAKIKNKTQSNEQINEVVKNVVNIEGTAEETGEHQVHSNEHQAHDEQVGETQRSLGEQQEQPGSSKSPTQSGDISVRNEDHVHHLGLDPTSEVNKMVVLLE</sequence>
<dbReference type="AlphaFoldDB" id="A0A2Z7DDC1"/>